<dbReference type="EMBL" id="JADIKJ010000004">
    <property type="protein sequence ID" value="MFK2899764.1"/>
    <property type="molecule type" value="Genomic_DNA"/>
</dbReference>
<organism evidence="1 2">
    <name type="scientific">Dyella jejuensis</name>
    <dbReference type="NCBI Taxonomy" id="1432009"/>
    <lineage>
        <taxon>Bacteria</taxon>
        <taxon>Pseudomonadati</taxon>
        <taxon>Pseudomonadota</taxon>
        <taxon>Gammaproteobacteria</taxon>
        <taxon>Lysobacterales</taxon>
        <taxon>Rhodanobacteraceae</taxon>
        <taxon>Dyella</taxon>
    </lineage>
</organism>
<sequence>MKTTPDSSVNPGGGIIKLDCAIRHSLSASEQLRFSRIWCLITPGPKHGGNEAMIAITMLGAMHKNLASKRSKSCANYCTRLLGS</sequence>
<reference evidence="1 2" key="1">
    <citation type="submission" date="2020-10" db="EMBL/GenBank/DDBJ databases">
        <title>Phylogeny of dyella-like bacteria.</title>
        <authorList>
            <person name="Fu J."/>
        </authorList>
    </citation>
    <scope>NUCLEOTIDE SEQUENCE [LARGE SCALE GENOMIC DNA]</scope>
    <source>
        <strain evidence="1 2">JP1</strain>
    </source>
</reference>
<proteinExistence type="predicted"/>
<evidence type="ECO:0000313" key="1">
    <source>
        <dbReference type="EMBL" id="MFK2899764.1"/>
    </source>
</evidence>
<evidence type="ECO:0000313" key="2">
    <source>
        <dbReference type="Proteomes" id="UP001620461"/>
    </source>
</evidence>
<keyword evidence="2" id="KW-1185">Reference proteome</keyword>
<gene>
    <name evidence="1" type="ORF">ISP15_05395</name>
</gene>
<accession>A0ABW8JFA1</accession>
<dbReference type="Proteomes" id="UP001620461">
    <property type="component" value="Unassembled WGS sequence"/>
</dbReference>
<comment type="caution">
    <text evidence="1">The sequence shown here is derived from an EMBL/GenBank/DDBJ whole genome shotgun (WGS) entry which is preliminary data.</text>
</comment>
<name>A0ABW8JFA1_9GAMM</name>
<protein>
    <submittedName>
        <fullName evidence="1">Uncharacterized protein</fullName>
    </submittedName>
</protein>